<dbReference type="Proteomes" id="UP000198915">
    <property type="component" value="Unassembled WGS sequence"/>
</dbReference>
<dbReference type="GO" id="GO:0019441">
    <property type="term" value="P:L-tryptophan catabolic process to kynurenine"/>
    <property type="evidence" value="ECO:0007669"/>
    <property type="project" value="InterPro"/>
</dbReference>
<dbReference type="GO" id="GO:0004061">
    <property type="term" value="F:arylformamidase activity"/>
    <property type="evidence" value="ECO:0007669"/>
    <property type="project" value="InterPro"/>
</dbReference>
<dbReference type="PANTHER" id="PTHR31118:SF12">
    <property type="entry name" value="CYCLASE-LIKE PROTEIN 2"/>
    <property type="match status" value="1"/>
</dbReference>
<dbReference type="Gene3D" id="3.50.30.50">
    <property type="entry name" value="Putative cyclase"/>
    <property type="match status" value="1"/>
</dbReference>
<sequence length="255" mass="28137">MSFEIIDLSLPLENYASEPYPPKIIHFDHAAGARRLSALAKVDPTDFPDSMGLANEIVEATTHSGTHVDAPWHFGPTTEGKPAKTIDQVPLEWCYGPGVVIDVRHKQAGEEITVSDLKTALEKISYTLRKGDIVLLHTGTDKLWGTSRYVDSQPGLGEEGTDWLVQQGIKCIGIDAWGLDRSVKYMAEDIKAGKDKGLLWPAHMYGRKREYIQIEKLANLDQLPRPYGFTVSALPVKIANASGAWCRAVAIVNEE</sequence>
<dbReference type="RefSeq" id="WP_092276589.1">
    <property type="nucleotide sequence ID" value="NZ_CP183838.1"/>
</dbReference>
<evidence type="ECO:0000313" key="2">
    <source>
        <dbReference type="Proteomes" id="UP000198915"/>
    </source>
</evidence>
<dbReference type="InterPro" id="IPR007325">
    <property type="entry name" value="KFase/CYL"/>
</dbReference>
<dbReference type="InterPro" id="IPR037175">
    <property type="entry name" value="KFase_sf"/>
</dbReference>
<organism evidence="1 2">
    <name type="scientific">Brevibacillus centrosporus</name>
    <dbReference type="NCBI Taxonomy" id="54910"/>
    <lineage>
        <taxon>Bacteria</taxon>
        <taxon>Bacillati</taxon>
        <taxon>Bacillota</taxon>
        <taxon>Bacilli</taxon>
        <taxon>Bacillales</taxon>
        <taxon>Paenibacillaceae</taxon>
        <taxon>Brevibacillus</taxon>
    </lineage>
</organism>
<name>A0A1I4DG57_9BACL</name>
<dbReference type="Pfam" id="PF04199">
    <property type="entry name" value="Cyclase"/>
    <property type="match status" value="1"/>
</dbReference>
<dbReference type="AlphaFoldDB" id="A0A1I4DG57"/>
<dbReference type="PANTHER" id="PTHR31118">
    <property type="entry name" value="CYCLASE-LIKE PROTEIN 2"/>
    <property type="match status" value="1"/>
</dbReference>
<proteinExistence type="predicted"/>
<protein>
    <submittedName>
        <fullName evidence="1">Kynurenine formamidase</fullName>
    </submittedName>
</protein>
<keyword evidence="2" id="KW-1185">Reference proteome</keyword>
<evidence type="ECO:0000313" key="1">
    <source>
        <dbReference type="EMBL" id="SFK92644.1"/>
    </source>
</evidence>
<dbReference type="EMBL" id="FORT01000024">
    <property type="protein sequence ID" value="SFK92644.1"/>
    <property type="molecule type" value="Genomic_DNA"/>
</dbReference>
<dbReference type="SUPFAM" id="SSF102198">
    <property type="entry name" value="Putative cyclase"/>
    <property type="match status" value="1"/>
</dbReference>
<accession>A0A1I4DG57</accession>
<reference evidence="2" key="1">
    <citation type="submission" date="2016-10" db="EMBL/GenBank/DDBJ databases">
        <authorList>
            <person name="Varghese N."/>
            <person name="Submissions S."/>
        </authorList>
    </citation>
    <scope>NUCLEOTIDE SEQUENCE [LARGE SCALE GENOMIC DNA]</scope>
    <source>
        <strain evidence="2">OK042</strain>
    </source>
</reference>
<dbReference type="STRING" id="1884381.SAMN05518846_12444"/>
<gene>
    <name evidence="1" type="ORF">SAMN05518846_12444</name>
</gene>